<evidence type="ECO:0000313" key="3">
    <source>
        <dbReference type="Proteomes" id="UP000266841"/>
    </source>
</evidence>
<dbReference type="AlphaFoldDB" id="K0RER3"/>
<evidence type="ECO:0000256" key="1">
    <source>
        <dbReference type="SAM" id="MobiDB-lite"/>
    </source>
</evidence>
<feature type="region of interest" description="Disordered" evidence="1">
    <location>
        <begin position="26"/>
        <end position="64"/>
    </location>
</feature>
<feature type="non-terminal residue" evidence="2">
    <location>
        <position position="1"/>
    </location>
</feature>
<accession>K0RER3</accession>
<protein>
    <submittedName>
        <fullName evidence="2">Uncharacterized protein</fullName>
    </submittedName>
</protein>
<feature type="compositionally biased region" description="Basic residues" evidence="1">
    <location>
        <begin position="41"/>
        <end position="56"/>
    </location>
</feature>
<organism evidence="2 3">
    <name type="scientific">Thalassiosira oceanica</name>
    <name type="common">Marine diatom</name>
    <dbReference type="NCBI Taxonomy" id="159749"/>
    <lineage>
        <taxon>Eukaryota</taxon>
        <taxon>Sar</taxon>
        <taxon>Stramenopiles</taxon>
        <taxon>Ochrophyta</taxon>
        <taxon>Bacillariophyta</taxon>
        <taxon>Coscinodiscophyceae</taxon>
        <taxon>Thalassiosirophycidae</taxon>
        <taxon>Thalassiosirales</taxon>
        <taxon>Thalassiosiraceae</taxon>
        <taxon>Thalassiosira</taxon>
    </lineage>
</organism>
<name>K0RER3_THAOC</name>
<dbReference type="Proteomes" id="UP000266841">
    <property type="component" value="Unassembled WGS sequence"/>
</dbReference>
<proteinExistence type="predicted"/>
<gene>
    <name evidence="2" type="ORF">THAOC_30192</name>
</gene>
<comment type="caution">
    <text evidence="2">The sequence shown here is derived from an EMBL/GenBank/DDBJ whole genome shotgun (WGS) entry which is preliminary data.</text>
</comment>
<keyword evidence="3" id="KW-1185">Reference proteome</keyword>
<evidence type="ECO:0000313" key="2">
    <source>
        <dbReference type="EMBL" id="EJK50719.1"/>
    </source>
</evidence>
<dbReference type="EMBL" id="AGNL01043100">
    <property type="protein sequence ID" value="EJK50719.1"/>
    <property type="molecule type" value="Genomic_DNA"/>
</dbReference>
<sequence>LENVDEMLQQFRGREDELLDTLRTMRDRKDRAASPTAAAAARRRAGATRSRVPRRYHPVDEKPA</sequence>
<reference evidence="2 3" key="1">
    <citation type="journal article" date="2012" name="Genome Biol.">
        <title>Genome and low-iron response of an oceanic diatom adapted to chronic iron limitation.</title>
        <authorList>
            <person name="Lommer M."/>
            <person name="Specht M."/>
            <person name="Roy A.S."/>
            <person name="Kraemer L."/>
            <person name="Andreson R."/>
            <person name="Gutowska M.A."/>
            <person name="Wolf J."/>
            <person name="Bergner S.V."/>
            <person name="Schilhabel M.B."/>
            <person name="Klostermeier U.C."/>
            <person name="Beiko R.G."/>
            <person name="Rosenstiel P."/>
            <person name="Hippler M."/>
            <person name="Laroche J."/>
        </authorList>
    </citation>
    <scope>NUCLEOTIDE SEQUENCE [LARGE SCALE GENOMIC DNA]</scope>
    <source>
        <strain evidence="2 3">CCMP1005</strain>
    </source>
</reference>